<comment type="caution">
    <text evidence="1">The sequence shown here is derived from an EMBL/GenBank/DDBJ whole genome shotgun (WGS) entry which is preliminary data.</text>
</comment>
<reference evidence="1 2" key="1">
    <citation type="submission" date="2020-02" db="EMBL/GenBank/DDBJ databases">
        <authorList>
            <person name="Ma Q."/>
            <person name="Huang Y."/>
            <person name="Song X."/>
            <person name="Pei D."/>
        </authorList>
    </citation>
    <scope>NUCLEOTIDE SEQUENCE [LARGE SCALE GENOMIC DNA]</scope>
    <source>
        <strain evidence="1">Sxm20200214</strain>
        <tissue evidence="1">Leaf</tissue>
    </source>
</reference>
<proteinExistence type="predicted"/>
<dbReference type="OrthoDB" id="10509260at2759"/>
<name>A0A8X8B5S6_BRACI</name>
<evidence type="ECO:0000313" key="1">
    <source>
        <dbReference type="EMBL" id="KAG2322347.1"/>
    </source>
</evidence>
<accession>A0A8X8B5S6</accession>
<dbReference type="Proteomes" id="UP000886595">
    <property type="component" value="Unassembled WGS sequence"/>
</dbReference>
<dbReference type="AlphaFoldDB" id="A0A8X8B5S6"/>
<gene>
    <name evidence="1" type="ORF">Bca52824_015560</name>
</gene>
<dbReference type="EMBL" id="JAAMPC010000003">
    <property type="protein sequence ID" value="KAG2322347.1"/>
    <property type="molecule type" value="Genomic_DNA"/>
</dbReference>
<evidence type="ECO:0000313" key="2">
    <source>
        <dbReference type="Proteomes" id="UP000886595"/>
    </source>
</evidence>
<sequence>MKADGRWFSTVAAQILEARSSILKTIIRSYRADCSVSAPPSSRAEPSSCFTPSRLIKEALMCLAGDVGEKGHRKNLLSVEVLAGEEETAEGSGLDYPYLDCLPVRTPFWVALFPSLKDLSVDVCQKTLHVP</sequence>
<keyword evidence="2" id="KW-1185">Reference proteome</keyword>
<organism evidence="1 2">
    <name type="scientific">Brassica carinata</name>
    <name type="common">Ethiopian mustard</name>
    <name type="synonym">Abyssinian cabbage</name>
    <dbReference type="NCBI Taxonomy" id="52824"/>
    <lineage>
        <taxon>Eukaryota</taxon>
        <taxon>Viridiplantae</taxon>
        <taxon>Streptophyta</taxon>
        <taxon>Embryophyta</taxon>
        <taxon>Tracheophyta</taxon>
        <taxon>Spermatophyta</taxon>
        <taxon>Magnoliopsida</taxon>
        <taxon>eudicotyledons</taxon>
        <taxon>Gunneridae</taxon>
        <taxon>Pentapetalae</taxon>
        <taxon>rosids</taxon>
        <taxon>malvids</taxon>
        <taxon>Brassicales</taxon>
        <taxon>Brassicaceae</taxon>
        <taxon>Brassiceae</taxon>
        <taxon>Brassica</taxon>
    </lineage>
</organism>
<protein>
    <submittedName>
        <fullName evidence="1">Uncharacterized protein</fullName>
    </submittedName>
</protein>